<dbReference type="Proteomes" id="UP000221691">
    <property type="component" value="Segment"/>
</dbReference>
<proteinExistence type="predicted"/>
<dbReference type="KEGG" id="vg:55632547"/>
<keyword evidence="2" id="KW-1185">Reference proteome</keyword>
<organism evidence="1 2">
    <name type="scientific">Klebsiella phage vB_KpnM_BIS47</name>
    <dbReference type="NCBI Taxonomy" id="1907784"/>
    <lineage>
        <taxon>Viruses</taxon>
        <taxon>Duplodnaviria</taxon>
        <taxon>Heunggongvirae</taxon>
        <taxon>Uroviricota</taxon>
        <taxon>Caudoviricetes</taxon>
        <taxon>Vequintavirinae</taxon>
        <taxon>Mydovirus</taxon>
        <taxon>Mydovirus BIS47</taxon>
    </lineage>
</organism>
<protein>
    <submittedName>
        <fullName evidence="1">Uncharacterized protein</fullName>
    </submittedName>
</protein>
<name>A0A1V0E6Q7_9CAUD</name>
<dbReference type="EMBL" id="KY652726">
    <property type="protein sequence ID" value="ARB12558.1"/>
    <property type="molecule type" value="Genomic_DNA"/>
</dbReference>
<reference evidence="1 2" key="1">
    <citation type="submission" date="2017-02" db="EMBL/GenBank/DDBJ databases">
        <title>Genome sequencing and assembly of Klebsiella pneumoniae phages.</title>
        <authorList>
            <person name="Labudda L."/>
            <person name="Strapagiel D."/>
            <person name="Karczewska-Golec J."/>
            <person name="Golec P."/>
        </authorList>
    </citation>
    <scope>NUCLEOTIDE SEQUENCE [LARGE SCALE GENOMIC DNA]</scope>
</reference>
<dbReference type="GeneID" id="55632547"/>
<gene>
    <name evidence="1" type="ORF">BIS47_54</name>
</gene>
<dbReference type="RefSeq" id="YP_009832561.1">
    <property type="nucleotide sequence ID" value="NC_048656.1"/>
</dbReference>
<evidence type="ECO:0000313" key="1">
    <source>
        <dbReference type="EMBL" id="ARB12558.1"/>
    </source>
</evidence>
<sequence length="50" mass="6172">MSRRLRKHLRGIKLLNHWNYLLWRLASNKHDYREEYGKQTLSHLTPKLSL</sequence>
<evidence type="ECO:0000313" key="2">
    <source>
        <dbReference type="Proteomes" id="UP000221691"/>
    </source>
</evidence>
<accession>A0A1V0E6Q7</accession>